<dbReference type="NCBIfam" id="NF004347">
    <property type="entry name" value="PRK05728.1-4"/>
    <property type="match status" value="1"/>
</dbReference>
<proteinExistence type="predicted"/>
<dbReference type="Gene3D" id="3.40.50.10110">
    <property type="entry name" value="DNA polymerase III subunit chi"/>
    <property type="match status" value="1"/>
</dbReference>
<organism evidence="1 2">
    <name type="scientific">Brevundimonas terrae</name>
    <dbReference type="NCBI Taxonomy" id="363631"/>
    <lineage>
        <taxon>Bacteria</taxon>
        <taxon>Pseudomonadati</taxon>
        <taxon>Pseudomonadota</taxon>
        <taxon>Alphaproteobacteria</taxon>
        <taxon>Caulobacterales</taxon>
        <taxon>Caulobacteraceae</taxon>
        <taxon>Brevundimonas</taxon>
    </lineage>
</organism>
<dbReference type="SUPFAM" id="SSF102400">
    <property type="entry name" value="DNA polymerase III chi subunit"/>
    <property type="match status" value="1"/>
</dbReference>
<dbReference type="RefSeq" id="WP_167177917.1">
    <property type="nucleotide sequence ID" value="NZ_BAAAEJ010000008.1"/>
</dbReference>
<dbReference type="Pfam" id="PF04364">
    <property type="entry name" value="DNA_pol3_chi"/>
    <property type="match status" value="1"/>
</dbReference>
<dbReference type="PANTHER" id="PTHR38767:SF1">
    <property type="entry name" value="DNA POLYMERASE III SUBUNIT CHI"/>
    <property type="match status" value="1"/>
</dbReference>
<evidence type="ECO:0000313" key="1">
    <source>
        <dbReference type="EMBL" id="GAA0396527.1"/>
    </source>
</evidence>
<name>A0ABN0YIA0_9CAUL</name>
<dbReference type="EMBL" id="BAAAEJ010000008">
    <property type="protein sequence ID" value="GAA0396527.1"/>
    <property type="molecule type" value="Genomic_DNA"/>
</dbReference>
<keyword evidence="2" id="KW-1185">Reference proteome</keyword>
<dbReference type="Proteomes" id="UP001500791">
    <property type="component" value="Unassembled WGS sequence"/>
</dbReference>
<reference evidence="1 2" key="1">
    <citation type="journal article" date="2019" name="Int. J. Syst. Evol. Microbiol.">
        <title>The Global Catalogue of Microorganisms (GCM) 10K type strain sequencing project: providing services to taxonomists for standard genome sequencing and annotation.</title>
        <authorList>
            <consortium name="The Broad Institute Genomics Platform"/>
            <consortium name="The Broad Institute Genome Sequencing Center for Infectious Disease"/>
            <person name="Wu L."/>
            <person name="Ma J."/>
        </authorList>
    </citation>
    <scope>NUCLEOTIDE SEQUENCE [LARGE SCALE GENOMIC DNA]</scope>
    <source>
        <strain evidence="1 2">JCM 13476</strain>
    </source>
</reference>
<dbReference type="PANTHER" id="PTHR38767">
    <property type="entry name" value="DNA POLYMERASE III SUBUNIT CHI"/>
    <property type="match status" value="1"/>
</dbReference>
<dbReference type="InterPro" id="IPR036768">
    <property type="entry name" value="PolIII_chi_sf"/>
</dbReference>
<accession>A0ABN0YIA0</accession>
<comment type="caution">
    <text evidence="1">The sequence shown here is derived from an EMBL/GenBank/DDBJ whole genome shotgun (WGS) entry which is preliminary data.</text>
</comment>
<gene>
    <name evidence="1" type="ORF">GCM10009093_23960</name>
</gene>
<protein>
    <submittedName>
        <fullName evidence="1">DNA polymerase III subunit chi</fullName>
    </submittedName>
</protein>
<evidence type="ECO:0000313" key="2">
    <source>
        <dbReference type="Proteomes" id="UP001500791"/>
    </source>
</evidence>
<sequence length="153" mass="17585">MSDTKTEIWFYHLERSTLDQVLPGLLEKTLQRGWRALVRAGNSGTVDDLDEMLWVYRPDSFLPHGRADADHADVQPVLISESGDNLNSAQTLFIIDESELGNTEGYARCFIIFDGRNDQSVQHARNRWRDLKDSGAELQYWKQDEDGRWARSA</sequence>
<dbReference type="InterPro" id="IPR007459">
    <property type="entry name" value="DNA_pol3_chi"/>
</dbReference>